<keyword evidence="3" id="KW-1185">Reference proteome</keyword>
<sequence length="148" mass="16949">MTFYTYDYLINQNSNHTILQLAVISIIILVIALLSWLWYRHKTDLKYRDLFIIMVLVLLLLVGIQVNEWQTLQSTFSQKSQVTQIMQRIAKEKGVKPSQVQSNTSTVSSGMLVYVQGHIYNVTVNTDGNSYTLTPATPINQPIKTVRK</sequence>
<dbReference type="EMBL" id="JBHSSC010000009">
    <property type="protein sequence ID" value="MFC6180436.1"/>
    <property type="molecule type" value="Genomic_DNA"/>
</dbReference>
<comment type="caution">
    <text evidence="2">The sequence shown here is derived from an EMBL/GenBank/DDBJ whole genome shotgun (WGS) entry which is preliminary data.</text>
</comment>
<evidence type="ECO:0000256" key="1">
    <source>
        <dbReference type="SAM" id="Phobius"/>
    </source>
</evidence>
<name>A0ABW1RYH0_9LACO</name>
<keyword evidence="1" id="KW-0472">Membrane</keyword>
<organism evidence="2 3">
    <name type="scientific">Lactiplantibacillus daowaiensis</name>
    <dbReference type="NCBI Taxonomy" id="2559918"/>
    <lineage>
        <taxon>Bacteria</taxon>
        <taxon>Bacillati</taxon>
        <taxon>Bacillota</taxon>
        <taxon>Bacilli</taxon>
        <taxon>Lactobacillales</taxon>
        <taxon>Lactobacillaceae</taxon>
        <taxon>Lactiplantibacillus</taxon>
    </lineage>
</organism>
<dbReference type="Proteomes" id="UP001596282">
    <property type="component" value="Unassembled WGS sequence"/>
</dbReference>
<dbReference type="InterPro" id="IPR021707">
    <property type="entry name" value="DUF3290"/>
</dbReference>
<proteinExistence type="predicted"/>
<accession>A0ABW1RYH0</accession>
<dbReference type="Pfam" id="PF11694">
    <property type="entry name" value="DUF3290"/>
    <property type="match status" value="1"/>
</dbReference>
<evidence type="ECO:0000313" key="2">
    <source>
        <dbReference type="EMBL" id="MFC6180436.1"/>
    </source>
</evidence>
<protein>
    <submittedName>
        <fullName evidence="2">DUF3290 domain-containing protein</fullName>
    </submittedName>
</protein>
<dbReference type="RefSeq" id="WP_137627802.1">
    <property type="nucleotide sequence ID" value="NZ_BJDJ01000003.1"/>
</dbReference>
<evidence type="ECO:0000313" key="3">
    <source>
        <dbReference type="Proteomes" id="UP001596282"/>
    </source>
</evidence>
<keyword evidence="1" id="KW-1133">Transmembrane helix</keyword>
<feature type="transmembrane region" description="Helical" evidence="1">
    <location>
        <begin position="18"/>
        <end position="38"/>
    </location>
</feature>
<reference evidence="3" key="1">
    <citation type="journal article" date="2019" name="Int. J. Syst. Evol. Microbiol.">
        <title>The Global Catalogue of Microorganisms (GCM) 10K type strain sequencing project: providing services to taxonomists for standard genome sequencing and annotation.</title>
        <authorList>
            <consortium name="The Broad Institute Genomics Platform"/>
            <consortium name="The Broad Institute Genome Sequencing Center for Infectious Disease"/>
            <person name="Wu L."/>
            <person name="Ma J."/>
        </authorList>
    </citation>
    <scope>NUCLEOTIDE SEQUENCE [LARGE SCALE GENOMIC DNA]</scope>
    <source>
        <strain evidence="3">CCM 8933</strain>
    </source>
</reference>
<feature type="transmembrane region" description="Helical" evidence="1">
    <location>
        <begin position="50"/>
        <end position="66"/>
    </location>
</feature>
<keyword evidence="1" id="KW-0812">Transmembrane</keyword>
<gene>
    <name evidence="2" type="ORF">ACFP5Y_04275</name>
</gene>